<dbReference type="SMART" id="SM00530">
    <property type="entry name" value="HTH_XRE"/>
    <property type="match status" value="1"/>
</dbReference>
<dbReference type="EMBL" id="PHFW01000004">
    <property type="protein sequence ID" value="PQM25675.1"/>
    <property type="molecule type" value="Genomic_DNA"/>
</dbReference>
<accession>A0A2S8AZW4</accession>
<dbReference type="GO" id="GO:0003677">
    <property type="term" value="F:DNA binding"/>
    <property type="evidence" value="ECO:0007669"/>
    <property type="project" value="InterPro"/>
</dbReference>
<geneLocation type="plasmid" evidence="2">
    <name>unnamed1</name>
</geneLocation>
<dbReference type="Pfam" id="PF01381">
    <property type="entry name" value="HTH_3"/>
    <property type="match status" value="1"/>
</dbReference>
<sequence length="83" mass="9011">MARYLRLDEAASELAKLLAENCKRRRADLAISQAELAERTGIAASHISLIEQAKANPTLEVLEEMAKGLQTTVVDLLAGHTNP</sequence>
<dbReference type="CDD" id="cd00093">
    <property type="entry name" value="HTH_XRE"/>
    <property type="match status" value="1"/>
</dbReference>
<name>A0A2S8AZW4_9SPHN</name>
<keyword evidence="3" id="KW-1185">Reference proteome</keyword>
<dbReference type="OrthoDB" id="2959414at2"/>
<evidence type="ECO:0000313" key="3">
    <source>
        <dbReference type="Proteomes" id="UP000238954"/>
    </source>
</evidence>
<dbReference type="Gene3D" id="1.10.260.40">
    <property type="entry name" value="lambda repressor-like DNA-binding domains"/>
    <property type="match status" value="1"/>
</dbReference>
<reference evidence="3" key="1">
    <citation type="submission" date="2017-11" db="EMBL/GenBank/DDBJ databases">
        <title>The complete genome sequence of Sphingopyxis pomeranensis sp. nov. strain WS5A3p.</title>
        <authorList>
            <person name="Kaminski M.A."/>
        </authorList>
    </citation>
    <scope>NUCLEOTIDE SEQUENCE [LARGE SCALE GENOMIC DNA]</scope>
    <source>
        <strain evidence="3">WS5A3p</strain>
    </source>
</reference>
<dbReference type="PROSITE" id="PS50943">
    <property type="entry name" value="HTH_CROC1"/>
    <property type="match status" value="1"/>
</dbReference>
<dbReference type="RefSeq" id="WP_106000971.1">
    <property type="nucleotide sequence ID" value="NZ_PHFW01000004.1"/>
</dbReference>
<dbReference type="InterPro" id="IPR001387">
    <property type="entry name" value="Cro/C1-type_HTH"/>
</dbReference>
<dbReference type="AlphaFoldDB" id="A0A2S8AZW4"/>
<protein>
    <submittedName>
        <fullName evidence="2">XRE family transcriptional regulator</fullName>
    </submittedName>
</protein>
<gene>
    <name evidence="2" type="ORF">CVO77_19690</name>
</gene>
<keyword evidence="2" id="KW-0614">Plasmid</keyword>
<dbReference type="Proteomes" id="UP000238954">
    <property type="component" value="Unassembled WGS sequence"/>
</dbReference>
<evidence type="ECO:0000259" key="1">
    <source>
        <dbReference type="PROSITE" id="PS50943"/>
    </source>
</evidence>
<feature type="domain" description="HTH cro/C1-type" evidence="1">
    <location>
        <begin position="23"/>
        <end position="76"/>
    </location>
</feature>
<dbReference type="SUPFAM" id="SSF47413">
    <property type="entry name" value="lambda repressor-like DNA-binding domains"/>
    <property type="match status" value="1"/>
</dbReference>
<organism evidence="2 3">
    <name type="scientific">Sphingopyxis lindanitolerans</name>
    <dbReference type="NCBI Taxonomy" id="2054227"/>
    <lineage>
        <taxon>Bacteria</taxon>
        <taxon>Pseudomonadati</taxon>
        <taxon>Pseudomonadota</taxon>
        <taxon>Alphaproteobacteria</taxon>
        <taxon>Sphingomonadales</taxon>
        <taxon>Sphingomonadaceae</taxon>
        <taxon>Sphingopyxis</taxon>
    </lineage>
</organism>
<evidence type="ECO:0000313" key="2">
    <source>
        <dbReference type="EMBL" id="PQM25675.1"/>
    </source>
</evidence>
<comment type="caution">
    <text evidence="2">The sequence shown here is derived from an EMBL/GenBank/DDBJ whole genome shotgun (WGS) entry which is preliminary data.</text>
</comment>
<proteinExistence type="predicted"/>
<dbReference type="InterPro" id="IPR010982">
    <property type="entry name" value="Lambda_DNA-bd_dom_sf"/>
</dbReference>